<name>A0A5A7QAZ2_STRAF</name>
<evidence type="ECO:0000313" key="1">
    <source>
        <dbReference type="EMBL" id="GER42413.1"/>
    </source>
</evidence>
<sequence length="136" mass="14649">MAGLDDGGRWWLSARGGGSRWLTAFGSWNAFGSRRLSRVPVSGGARRSPVAIGRVGFTGYELRRPVEGQRRGILRRDDGDRFNCCGQLTMVGGGLHGGGRDSTLRRSAASPTVEVLKLCPDCDGGRRRERGGCGRQ</sequence>
<accession>A0A5A7QAZ2</accession>
<keyword evidence="2" id="KW-1185">Reference proteome</keyword>
<reference evidence="2" key="1">
    <citation type="journal article" date="2019" name="Curr. Biol.">
        <title>Genome Sequence of Striga asiatica Provides Insight into the Evolution of Plant Parasitism.</title>
        <authorList>
            <person name="Yoshida S."/>
            <person name="Kim S."/>
            <person name="Wafula E.K."/>
            <person name="Tanskanen J."/>
            <person name="Kim Y.M."/>
            <person name="Honaas L."/>
            <person name="Yang Z."/>
            <person name="Spallek T."/>
            <person name="Conn C.E."/>
            <person name="Ichihashi Y."/>
            <person name="Cheong K."/>
            <person name="Cui S."/>
            <person name="Der J.P."/>
            <person name="Gundlach H."/>
            <person name="Jiao Y."/>
            <person name="Hori C."/>
            <person name="Ishida J.K."/>
            <person name="Kasahara H."/>
            <person name="Kiba T."/>
            <person name="Kim M.S."/>
            <person name="Koo N."/>
            <person name="Laohavisit A."/>
            <person name="Lee Y.H."/>
            <person name="Lumba S."/>
            <person name="McCourt P."/>
            <person name="Mortimer J.C."/>
            <person name="Mutuku J.M."/>
            <person name="Nomura T."/>
            <person name="Sasaki-Sekimoto Y."/>
            <person name="Seto Y."/>
            <person name="Wang Y."/>
            <person name="Wakatake T."/>
            <person name="Sakakibara H."/>
            <person name="Demura T."/>
            <person name="Yamaguchi S."/>
            <person name="Yoneyama K."/>
            <person name="Manabe R.I."/>
            <person name="Nelson D.C."/>
            <person name="Schulman A.H."/>
            <person name="Timko M.P."/>
            <person name="dePamphilis C.W."/>
            <person name="Choi D."/>
            <person name="Shirasu K."/>
        </authorList>
    </citation>
    <scope>NUCLEOTIDE SEQUENCE [LARGE SCALE GENOMIC DNA]</scope>
    <source>
        <strain evidence="2">cv. UVA1</strain>
    </source>
</reference>
<evidence type="ECO:0000313" key="2">
    <source>
        <dbReference type="Proteomes" id="UP000325081"/>
    </source>
</evidence>
<gene>
    <name evidence="1" type="ORF">STAS_19204</name>
</gene>
<comment type="caution">
    <text evidence="1">The sequence shown here is derived from an EMBL/GenBank/DDBJ whole genome shotgun (WGS) entry which is preliminary data.</text>
</comment>
<dbReference type="Proteomes" id="UP000325081">
    <property type="component" value="Unassembled WGS sequence"/>
</dbReference>
<proteinExistence type="predicted"/>
<dbReference type="EMBL" id="BKCP01006317">
    <property type="protein sequence ID" value="GER42413.1"/>
    <property type="molecule type" value="Genomic_DNA"/>
</dbReference>
<protein>
    <submittedName>
        <fullName evidence="1">Endosomal targeting BRO1-like domain-containing protein</fullName>
    </submittedName>
</protein>
<organism evidence="1 2">
    <name type="scientific">Striga asiatica</name>
    <name type="common">Asiatic witchweed</name>
    <name type="synonym">Buchnera asiatica</name>
    <dbReference type="NCBI Taxonomy" id="4170"/>
    <lineage>
        <taxon>Eukaryota</taxon>
        <taxon>Viridiplantae</taxon>
        <taxon>Streptophyta</taxon>
        <taxon>Embryophyta</taxon>
        <taxon>Tracheophyta</taxon>
        <taxon>Spermatophyta</taxon>
        <taxon>Magnoliopsida</taxon>
        <taxon>eudicotyledons</taxon>
        <taxon>Gunneridae</taxon>
        <taxon>Pentapetalae</taxon>
        <taxon>asterids</taxon>
        <taxon>lamiids</taxon>
        <taxon>Lamiales</taxon>
        <taxon>Orobanchaceae</taxon>
        <taxon>Buchnereae</taxon>
        <taxon>Striga</taxon>
    </lineage>
</organism>
<dbReference type="AlphaFoldDB" id="A0A5A7QAZ2"/>